<comment type="caution">
    <text evidence="2">The sequence shown here is derived from an EMBL/GenBank/DDBJ whole genome shotgun (WGS) entry which is preliminary data.</text>
</comment>
<dbReference type="EMBL" id="BARV01003949">
    <property type="protein sequence ID" value="GAI13789.1"/>
    <property type="molecule type" value="Genomic_DNA"/>
</dbReference>
<name>X1N586_9ZZZZ</name>
<reference evidence="2" key="1">
    <citation type="journal article" date="2014" name="Front. Microbiol.">
        <title>High frequency of phylogenetically diverse reductive dehalogenase-homologous genes in deep subseafloor sedimentary metagenomes.</title>
        <authorList>
            <person name="Kawai M."/>
            <person name="Futagami T."/>
            <person name="Toyoda A."/>
            <person name="Takaki Y."/>
            <person name="Nishi S."/>
            <person name="Hori S."/>
            <person name="Arai W."/>
            <person name="Tsubouchi T."/>
            <person name="Morono Y."/>
            <person name="Uchiyama I."/>
            <person name="Ito T."/>
            <person name="Fujiyama A."/>
            <person name="Inagaki F."/>
            <person name="Takami H."/>
        </authorList>
    </citation>
    <scope>NUCLEOTIDE SEQUENCE</scope>
    <source>
        <strain evidence="2">Expedition CK06-06</strain>
    </source>
</reference>
<protein>
    <submittedName>
        <fullName evidence="2">Uncharacterized protein</fullName>
    </submittedName>
</protein>
<organism evidence="2">
    <name type="scientific">marine sediment metagenome</name>
    <dbReference type="NCBI Taxonomy" id="412755"/>
    <lineage>
        <taxon>unclassified sequences</taxon>
        <taxon>metagenomes</taxon>
        <taxon>ecological metagenomes</taxon>
    </lineage>
</organism>
<evidence type="ECO:0000256" key="1">
    <source>
        <dbReference type="SAM" id="MobiDB-lite"/>
    </source>
</evidence>
<proteinExistence type="predicted"/>
<evidence type="ECO:0000313" key="2">
    <source>
        <dbReference type="EMBL" id="GAI13789.1"/>
    </source>
</evidence>
<dbReference type="AlphaFoldDB" id="X1N586"/>
<gene>
    <name evidence="2" type="ORF">S06H3_09106</name>
</gene>
<accession>X1N586</accession>
<feature type="region of interest" description="Disordered" evidence="1">
    <location>
        <begin position="30"/>
        <end position="49"/>
    </location>
</feature>
<sequence>MSKYIGLWIQEGRHGFVFALLRERARQEGIENEKRRRSKLGGEKKNWHL</sequence>